<dbReference type="AlphaFoldDB" id="A0LKZ3"/>
<keyword evidence="1" id="KW-0472">Membrane</keyword>
<keyword evidence="1" id="KW-0812">Transmembrane</keyword>
<dbReference type="GO" id="GO:0005548">
    <property type="term" value="F:phospholipid transporter activity"/>
    <property type="evidence" value="ECO:0007669"/>
    <property type="project" value="TreeGrafter"/>
</dbReference>
<feature type="transmembrane region" description="Helical" evidence="1">
    <location>
        <begin position="353"/>
        <end position="379"/>
    </location>
</feature>
<dbReference type="InterPro" id="IPR030802">
    <property type="entry name" value="Permease_MalE"/>
</dbReference>
<dbReference type="Proteomes" id="UP000001784">
    <property type="component" value="Chromosome"/>
</dbReference>
<reference evidence="2 3" key="1">
    <citation type="submission" date="2006-10" db="EMBL/GenBank/DDBJ databases">
        <title>Complete sequence of Syntrophobacter fumaroxidans MPOB.</title>
        <authorList>
            <consortium name="US DOE Joint Genome Institute"/>
            <person name="Copeland A."/>
            <person name="Lucas S."/>
            <person name="Lapidus A."/>
            <person name="Barry K."/>
            <person name="Detter J.C."/>
            <person name="Glavina del Rio T."/>
            <person name="Hammon N."/>
            <person name="Israni S."/>
            <person name="Pitluck S."/>
            <person name="Goltsman E.G."/>
            <person name="Martinez M."/>
            <person name="Schmutz J."/>
            <person name="Larimer F."/>
            <person name="Land M."/>
            <person name="Hauser L."/>
            <person name="Kyrpides N."/>
            <person name="Kim E."/>
            <person name="Boone D.R."/>
            <person name="Brockman F."/>
            <person name="Culley D."/>
            <person name="Ferry J."/>
            <person name="Gunsalus R."/>
            <person name="McInerney M.J."/>
            <person name="Morrison M."/>
            <person name="Plugge C."/>
            <person name="Rohlin L."/>
            <person name="Scholten J."/>
            <person name="Sieber J."/>
            <person name="Stams A.J.M."/>
            <person name="Worm P."/>
            <person name="Henstra A.M."/>
            <person name="Richardson P."/>
        </authorList>
    </citation>
    <scope>NUCLEOTIDE SEQUENCE [LARGE SCALE GENOMIC DNA]</scope>
    <source>
        <strain evidence="3">DSM 10017 / MPOB</strain>
    </source>
</reference>
<organism evidence="2 3">
    <name type="scientific">Syntrophobacter fumaroxidans (strain DSM 10017 / MPOB)</name>
    <dbReference type="NCBI Taxonomy" id="335543"/>
    <lineage>
        <taxon>Bacteria</taxon>
        <taxon>Pseudomonadati</taxon>
        <taxon>Thermodesulfobacteriota</taxon>
        <taxon>Syntrophobacteria</taxon>
        <taxon>Syntrophobacterales</taxon>
        <taxon>Syntrophobacteraceae</taxon>
        <taxon>Syntrophobacter</taxon>
    </lineage>
</organism>
<evidence type="ECO:0000313" key="2">
    <source>
        <dbReference type="EMBL" id="ABK18095.1"/>
    </source>
</evidence>
<dbReference type="RefSeq" id="WP_011699263.1">
    <property type="nucleotide sequence ID" value="NC_008554.1"/>
</dbReference>
<dbReference type="eggNOG" id="COG0767">
    <property type="taxonomic scope" value="Bacteria"/>
</dbReference>
<sequence>MDIPEKPESGQTRLVLDRPREDVLLVGLRGNWRIADEPIPVDAIIREFESDPRIRILAFDTGELGEWDSSLLTFLIKVIDTGVRRGLEADRTGLPEGVGRLLSLASAVPEATDARRQEAKQPFLTRVGTQAISLAAAVGQMMEFLGEAAIAFFQLVRGRARLRRVDLMTLIQDCGADALPIVSLISVLVGLILAFVGAVQLRMFGAQIYVADLVGLGMAREMGAMMTAVIMAGRTGAAFAAQLGTMQVNEEIDALQTLGVSPMEFLVLPRMLALVLMMPFLCLYADLMGILGGGIVGVGMLGLSPLEYYHETVQAVGLMDFGAGLIKGAVFGVLIALSGCLRGMQCGRSSAAVGLATTSAVVTGIVAIVVSDAILTVIYDRLGI</sequence>
<comment type="caution">
    <text evidence="1">Lacks conserved residue(s) required for the propagation of feature annotation.</text>
</comment>
<dbReference type="Pfam" id="PF02405">
    <property type="entry name" value="MlaE"/>
    <property type="match status" value="1"/>
</dbReference>
<evidence type="ECO:0008006" key="4">
    <source>
        <dbReference type="Google" id="ProtNLM"/>
    </source>
</evidence>
<proteinExistence type="inferred from homology"/>
<dbReference type="PANTHER" id="PTHR30188:SF3">
    <property type="entry name" value="ABC TRANSPORTER PERMEASE"/>
    <property type="match status" value="1"/>
</dbReference>
<dbReference type="HOGENOM" id="CLU_045686_0_2_7"/>
<feature type="transmembrane region" description="Helical" evidence="1">
    <location>
        <begin position="178"/>
        <end position="199"/>
    </location>
</feature>
<dbReference type="STRING" id="335543.Sfum_2414"/>
<dbReference type="PANTHER" id="PTHR30188">
    <property type="entry name" value="ABC TRANSPORTER PERMEASE PROTEIN-RELATED"/>
    <property type="match status" value="1"/>
</dbReference>
<protein>
    <recommendedName>
        <fullName evidence="4">STAS domain-containing protein</fullName>
    </recommendedName>
</protein>
<name>A0LKZ3_SYNFM</name>
<dbReference type="KEGG" id="sfu:Sfum_2414"/>
<feature type="transmembrane region" description="Helical" evidence="1">
    <location>
        <begin position="272"/>
        <end position="301"/>
    </location>
</feature>
<dbReference type="GO" id="GO:0043190">
    <property type="term" value="C:ATP-binding cassette (ABC) transporter complex"/>
    <property type="evidence" value="ECO:0007669"/>
    <property type="project" value="InterPro"/>
</dbReference>
<gene>
    <name evidence="2" type="ordered locus">Sfum_2414</name>
</gene>
<evidence type="ECO:0000256" key="1">
    <source>
        <dbReference type="RuleBase" id="RU362044"/>
    </source>
</evidence>
<dbReference type="InParanoid" id="A0LKZ3"/>
<dbReference type="InterPro" id="IPR003453">
    <property type="entry name" value="ABC_MlaE_roteobac"/>
</dbReference>
<evidence type="ECO:0000313" key="3">
    <source>
        <dbReference type="Proteomes" id="UP000001784"/>
    </source>
</evidence>
<dbReference type="EMBL" id="CP000478">
    <property type="protein sequence ID" value="ABK18095.1"/>
    <property type="molecule type" value="Genomic_DNA"/>
</dbReference>
<keyword evidence="3" id="KW-1185">Reference proteome</keyword>
<dbReference type="NCBIfam" id="TIGR00056">
    <property type="entry name" value="MlaE family lipid ABC transporter permease subunit"/>
    <property type="match status" value="1"/>
</dbReference>
<comment type="similarity">
    <text evidence="1">Belongs to the MlaE permease family.</text>
</comment>
<feature type="transmembrane region" description="Helical" evidence="1">
    <location>
        <begin position="321"/>
        <end position="341"/>
    </location>
</feature>
<accession>A0LKZ3</accession>
<keyword evidence="1" id="KW-1133">Transmembrane helix</keyword>
<dbReference type="OrthoDB" id="9805022at2"/>